<accession>K3WXY5</accession>
<reference evidence="11" key="3">
    <citation type="submission" date="2015-02" db="UniProtKB">
        <authorList>
            <consortium name="EnsemblProtists"/>
        </authorList>
    </citation>
    <scope>IDENTIFICATION</scope>
    <source>
        <strain evidence="11">DAOM BR144</strain>
    </source>
</reference>
<evidence type="ECO:0000313" key="11">
    <source>
        <dbReference type="EnsemblProtists" id="PYU1_T009833"/>
    </source>
</evidence>
<dbReference type="GO" id="GO:0015104">
    <property type="term" value="F:antimonite transmembrane transporter activity"/>
    <property type="evidence" value="ECO:0007669"/>
    <property type="project" value="TreeGrafter"/>
</dbReference>
<evidence type="ECO:0000313" key="12">
    <source>
        <dbReference type="Proteomes" id="UP000019132"/>
    </source>
</evidence>
<feature type="region of interest" description="Disordered" evidence="9">
    <location>
        <begin position="1"/>
        <end position="25"/>
    </location>
</feature>
<reference evidence="12" key="1">
    <citation type="journal article" date="2010" name="Genome Biol.">
        <title>Genome sequence of the necrotrophic plant pathogen Pythium ultimum reveals original pathogenicity mechanisms and effector repertoire.</title>
        <authorList>
            <person name="Levesque C.A."/>
            <person name="Brouwer H."/>
            <person name="Cano L."/>
            <person name="Hamilton J.P."/>
            <person name="Holt C."/>
            <person name="Huitema E."/>
            <person name="Raffaele S."/>
            <person name="Robideau G.P."/>
            <person name="Thines M."/>
            <person name="Win J."/>
            <person name="Zerillo M.M."/>
            <person name="Beakes G.W."/>
            <person name="Boore J.L."/>
            <person name="Busam D."/>
            <person name="Dumas B."/>
            <person name="Ferriera S."/>
            <person name="Fuerstenberg S.I."/>
            <person name="Gachon C.M."/>
            <person name="Gaulin E."/>
            <person name="Govers F."/>
            <person name="Grenville-Briggs L."/>
            <person name="Horner N."/>
            <person name="Hostetler J."/>
            <person name="Jiang R.H."/>
            <person name="Johnson J."/>
            <person name="Krajaejun T."/>
            <person name="Lin H."/>
            <person name="Meijer H.J."/>
            <person name="Moore B."/>
            <person name="Morris P."/>
            <person name="Phuntmart V."/>
            <person name="Puiu D."/>
            <person name="Shetty J."/>
            <person name="Stajich J.E."/>
            <person name="Tripathy S."/>
            <person name="Wawra S."/>
            <person name="van West P."/>
            <person name="Whitty B.R."/>
            <person name="Coutinho P.M."/>
            <person name="Henrissat B."/>
            <person name="Martin F."/>
            <person name="Thomas P.D."/>
            <person name="Tyler B.M."/>
            <person name="De Vries R.P."/>
            <person name="Kamoun S."/>
            <person name="Yandell M."/>
            <person name="Tisserat N."/>
            <person name="Buell C.R."/>
        </authorList>
    </citation>
    <scope>NUCLEOTIDE SEQUENCE</scope>
    <source>
        <strain evidence="12">DAOM:BR144</strain>
    </source>
</reference>
<protein>
    <recommendedName>
        <fullName evidence="13">Arsenical-resistance protein</fullName>
    </recommendedName>
</protein>
<dbReference type="eggNOG" id="ENOG502QPKH">
    <property type="taxonomic scope" value="Eukaryota"/>
</dbReference>
<dbReference type="InterPro" id="IPR038770">
    <property type="entry name" value="Na+/solute_symporter_sf"/>
</dbReference>
<dbReference type="EnsemblProtists" id="PYU1_T009833">
    <property type="protein sequence ID" value="PYU1_T009833"/>
    <property type="gene ID" value="PYU1_G009815"/>
</dbReference>
<dbReference type="EMBL" id="GL376624">
    <property type="status" value="NOT_ANNOTATED_CDS"/>
    <property type="molecule type" value="Genomic_DNA"/>
</dbReference>
<feature type="transmembrane region" description="Helical" evidence="10">
    <location>
        <begin position="245"/>
        <end position="266"/>
    </location>
</feature>
<evidence type="ECO:0000256" key="4">
    <source>
        <dbReference type="ARBA" id="ARBA00022475"/>
    </source>
</evidence>
<dbReference type="Pfam" id="PF01758">
    <property type="entry name" value="SBF"/>
    <property type="match status" value="1"/>
</dbReference>
<evidence type="ECO:0000256" key="9">
    <source>
        <dbReference type="SAM" id="MobiDB-lite"/>
    </source>
</evidence>
<keyword evidence="12" id="KW-1185">Reference proteome</keyword>
<dbReference type="PANTHER" id="PTHR43057:SF1">
    <property type="entry name" value="ARSENICAL-RESISTANCE PROTEIN 3"/>
    <property type="match status" value="1"/>
</dbReference>
<dbReference type="PIRSF" id="PIRSF005508">
    <property type="entry name" value="Acr3"/>
    <property type="match status" value="1"/>
</dbReference>
<keyword evidence="5 8" id="KW-0812">Transmembrane</keyword>
<keyword evidence="7 8" id="KW-0472">Membrane</keyword>
<evidence type="ECO:0000256" key="2">
    <source>
        <dbReference type="ARBA" id="ARBA00010110"/>
    </source>
</evidence>
<feature type="transmembrane region" description="Helical" evidence="10">
    <location>
        <begin position="135"/>
        <end position="157"/>
    </location>
</feature>
<organism evidence="11 12">
    <name type="scientific">Globisporangium ultimum (strain ATCC 200006 / CBS 805.95 / DAOM BR144)</name>
    <name type="common">Pythium ultimum</name>
    <dbReference type="NCBI Taxonomy" id="431595"/>
    <lineage>
        <taxon>Eukaryota</taxon>
        <taxon>Sar</taxon>
        <taxon>Stramenopiles</taxon>
        <taxon>Oomycota</taxon>
        <taxon>Peronosporomycetes</taxon>
        <taxon>Pythiales</taxon>
        <taxon>Pythiaceae</taxon>
        <taxon>Globisporangium</taxon>
    </lineage>
</organism>
<keyword evidence="3 8" id="KW-0813">Transport</keyword>
<evidence type="ECO:0008006" key="13">
    <source>
        <dbReference type="Google" id="ProtNLM"/>
    </source>
</evidence>
<dbReference type="GO" id="GO:0005886">
    <property type="term" value="C:plasma membrane"/>
    <property type="evidence" value="ECO:0007669"/>
    <property type="project" value="UniProtKB-SubCell"/>
</dbReference>
<evidence type="ECO:0000256" key="6">
    <source>
        <dbReference type="ARBA" id="ARBA00022989"/>
    </source>
</evidence>
<dbReference type="GO" id="GO:0015297">
    <property type="term" value="F:antiporter activity"/>
    <property type="evidence" value="ECO:0007669"/>
    <property type="project" value="UniProtKB-UniRule"/>
</dbReference>
<dbReference type="Gene3D" id="1.20.1530.20">
    <property type="match status" value="1"/>
</dbReference>
<evidence type="ECO:0000256" key="8">
    <source>
        <dbReference type="PIRNR" id="PIRNR005508"/>
    </source>
</evidence>
<evidence type="ECO:0000256" key="10">
    <source>
        <dbReference type="SAM" id="Phobius"/>
    </source>
</evidence>
<evidence type="ECO:0000256" key="3">
    <source>
        <dbReference type="ARBA" id="ARBA00022448"/>
    </source>
</evidence>
<dbReference type="VEuPathDB" id="FungiDB:PYU1_G009815"/>
<reference evidence="12" key="2">
    <citation type="submission" date="2010-04" db="EMBL/GenBank/DDBJ databases">
        <authorList>
            <person name="Buell R."/>
            <person name="Hamilton J."/>
            <person name="Hostetler J."/>
        </authorList>
    </citation>
    <scope>NUCLEOTIDE SEQUENCE [LARGE SCALE GENOMIC DNA]</scope>
    <source>
        <strain evidence="12">DAOM:BR144</strain>
    </source>
</reference>
<dbReference type="AlphaFoldDB" id="K3WXY5"/>
<feature type="transmembrane region" description="Helical" evidence="10">
    <location>
        <begin position="41"/>
        <end position="63"/>
    </location>
</feature>
<dbReference type="InParanoid" id="K3WXY5"/>
<evidence type="ECO:0000256" key="7">
    <source>
        <dbReference type="ARBA" id="ARBA00023136"/>
    </source>
</evidence>
<feature type="transmembrane region" description="Helical" evidence="10">
    <location>
        <begin position="214"/>
        <end position="233"/>
    </location>
</feature>
<comment type="similarity">
    <text evidence="2 8">Belongs to the arsenical resistance-3 (ACR3) (TC 2.A.59) family.</text>
</comment>
<dbReference type="HOGENOM" id="CLU_022869_0_0_1"/>
<feature type="transmembrane region" description="Helical" evidence="10">
    <location>
        <begin position="69"/>
        <end position="90"/>
    </location>
</feature>
<dbReference type="InterPro" id="IPR004706">
    <property type="entry name" value="Arsenical-R_Acr3"/>
</dbReference>
<dbReference type="Proteomes" id="UP000019132">
    <property type="component" value="Unassembled WGS sequence"/>
</dbReference>
<evidence type="ECO:0000256" key="1">
    <source>
        <dbReference type="ARBA" id="ARBA00004651"/>
    </source>
</evidence>
<feature type="transmembrane region" description="Helical" evidence="10">
    <location>
        <begin position="286"/>
        <end position="304"/>
    </location>
</feature>
<comment type="subcellular location">
    <subcellularLocation>
        <location evidence="1 8">Cell membrane</location>
        <topology evidence="1 8">Multi-pass membrane protein</topology>
    </subcellularLocation>
</comment>
<dbReference type="PANTHER" id="PTHR43057">
    <property type="entry name" value="ARSENITE EFFLUX TRANSPORTER"/>
    <property type="match status" value="1"/>
</dbReference>
<dbReference type="NCBIfam" id="TIGR00832">
    <property type="entry name" value="acr3"/>
    <property type="match status" value="1"/>
</dbReference>
<sequence>MRAMLDENSDVEASHAAPANGDKDSASPAAALSALDRFLPLWILLSAGAGLGLGQLSAVHSFIESTTVGSMNVLVGLGLLAMMYPPLANVRWQLVHKVFTNDWRMLVVTTFQNWVIGPLLMFALSAAFFHDDPGFMAGFSLVGCSRCIGMVMIWISLAGGDIEYGAALIAVNSVWTMALYSLYAGLLLNELPSVLGLPSQDEVHITVAEIATNVGIYMGVPFALAIAGWVLLIRWKGAQWYFDEYAPRLDALALVALLFTIVVLFASQSQRLTTTFGSVLVSMVPFLIYLSIMFTSTFALSKLVNASYAQSVTQAFTATSNNYELSLGVAVATFGLDSDPAMMSVVAALIEIPSMLVLVHLSFWCKRRFFMHQASNPKSTSVFDAVLRSRSGFASLVSP</sequence>
<feature type="transmembrane region" description="Helical" evidence="10">
    <location>
        <begin position="164"/>
        <end position="188"/>
    </location>
</feature>
<feature type="transmembrane region" description="Helical" evidence="10">
    <location>
        <begin position="342"/>
        <end position="365"/>
    </location>
</feature>
<dbReference type="InterPro" id="IPR002657">
    <property type="entry name" value="BilAc:Na_symport/Acr3"/>
</dbReference>
<keyword evidence="6 8" id="KW-1133">Transmembrane helix</keyword>
<keyword evidence="4 8" id="KW-1003">Cell membrane</keyword>
<dbReference type="OMA" id="MVLMWGY"/>
<feature type="transmembrane region" description="Helical" evidence="10">
    <location>
        <begin position="111"/>
        <end position="129"/>
    </location>
</feature>
<dbReference type="GO" id="GO:0015105">
    <property type="term" value="F:arsenite transmembrane transporter activity"/>
    <property type="evidence" value="ECO:0007669"/>
    <property type="project" value="TreeGrafter"/>
</dbReference>
<name>K3WXY5_GLOUD</name>
<evidence type="ECO:0000256" key="5">
    <source>
        <dbReference type="ARBA" id="ARBA00022692"/>
    </source>
</evidence>
<proteinExistence type="inferred from homology"/>